<evidence type="ECO:0000259" key="7">
    <source>
        <dbReference type="Pfam" id="PF04983"/>
    </source>
</evidence>
<dbReference type="EC" id="2.7.7.6" evidence="2"/>
<dbReference type="GO" id="GO:0003677">
    <property type="term" value="F:DNA binding"/>
    <property type="evidence" value="ECO:0007669"/>
    <property type="project" value="InterPro"/>
</dbReference>
<keyword evidence="3 9" id="KW-0240">DNA-directed RNA polymerase</keyword>
<keyword evidence="6" id="KW-0804">Transcription</keyword>
<dbReference type="GO" id="GO:0006351">
    <property type="term" value="P:DNA-templated transcription"/>
    <property type="evidence" value="ECO:0007669"/>
    <property type="project" value="InterPro"/>
</dbReference>
<proteinExistence type="evidence at transcript level"/>
<dbReference type="AlphaFoldDB" id="G1BWK1"/>
<feature type="non-terminal residue" evidence="9">
    <location>
        <position position="320"/>
    </location>
</feature>
<dbReference type="Gene3D" id="1.10.274.100">
    <property type="entry name" value="RNA polymerase Rpb1, domain 3"/>
    <property type="match status" value="1"/>
</dbReference>
<keyword evidence="4" id="KW-0808">Transferase</keyword>
<dbReference type="Pfam" id="PF05000">
    <property type="entry name" value="RNA_pol_Rpb1_4"/>
    <property type="match status" value="1"/>
</dbReference>
<dbReference type="InterPro" id="IPR038120">
    <property type="entry name" value="Rpb1_funnel_sf"/>
</dbReference>
<organism evidence="9">
    <name type="scientific">Paramoeba pemaquidensis</name>
    <dbReference type="NCBI Taxonomy" id="180228"/>
    <lineage>
        <taxon>Eukaryota</taxon>
        <taxon>Amoebozoa</taxon>
        <taxon>Discosea</taxon>
        <taxon>Flabellinia</taxon>
        <taxon>Dactylopodida</taxon>
        <taxon>Paramoebidae</taxon>
        <taxon>Paramoeba</taxon>
    </lineage>
</organism>
<evidence type="ECO:0000256" key="4">
    <source>
        <dbReference type="ARBA" id="ARBA00022679"/>
    </source>
</evidence>
<dbReference type="Gene3D" id="1.10.132.30">
    <property type="match status" value="1"/>
</dbReference>
<evidence type="ECO:0000256" key="5">
    <source>
        <dbReference type="ARBA" id="ARBA00022695"/>
    </source>
</evidence>
<evidence type="ECO:0000256" key="3">
    <source>
        <dbReference type="ARBA" id="ARBA00022478"/>
    </source>
</evidence>
<dbReference type="EMBL" id="JF706718">
    <property type="protein sequence ID" value="AEC33267.1"/>
    <property type="molecule type" value="mRNA"/>
</dbReference>
<protein>
    <recommendedName>
        <fullName evidence="2">DNA-directed RNA polymerase</fullName>
        <ecNumber evidence="2">2.7.7.6</ecNumber>
    </recommendedName>
</protein>
<dbReference type="InterPro" id="IPR007066">
    <property type="entry name" value="RNA_pol_Rpb1_3"/>
</dbReference>
<evidence type="ECO:0000256" key="6">
    <source>
        <dbReference type="ARBA" id="ARBA00023163"/>
    </source>
</evidence>
<dbReference type="GO" id="GO:0005736">
    <property type="term" value="C:RNA polymerase I complex"/>
    <property type="evidence" value="ECO:0007669"/>
    <property type="project" value="TreeGrafter"/>
</dbReference>
<dbReference type="InterPro" id="IPR045867">
    <property type="entry name" value="DNA-dir_RpoC_beta_prime"/>
</dbReference>
<evidence type="ECO:0000259" key="8">
    <source>
        <dbReference type="Pfam" id="PF05000"/>
    </source>
</evidence>
<dbReference type="GO" id="GO:0003899">
    <property type="term" value="F:DNA-directed RNA polymerase activity"/>
    <property type="evidence" value="ECO:0007669"/>
    <property type="project" value="UniProtKB-EC"/>
</dbReference>
<keyword evidence="5" id="KW-0548">Nucleotidyltransferase</keyword>
<dbReference type="PANTHER" id="PTHR19376:SF11">
    <property type="entry name" value="DNA-DIRECTED RNA POLYMERASE I SUBUNIT RPA1"/>
    <property type="match status" value="1"/>
</dbReference>
<dbReference type="PANTHER" id="PTHR19376">
    <property type="entry name" value="DNA-DIRECTED RNA POLYMERASE"/>
    <property type="match status" value="1"/>
</dbReference>
<feature type="domain" description="RNA polymerase Rpb1" evidence="7">
    <location>
        <begin position="25"/>
        <end position="201"/>
    </location>
</feature>
<reference evidence="9" key="1">
    <citation type="journal article" date="2011" name="Eukaryot. Cell">
        <title>Genomic characterization of Neoparamoeba pemaquidensis (Amoebozoa) and its kinetoplastid endosymbiont.</title>
        <authorList>
            <person name="Tanifuji G."/>
            <person name="Kim E."/>
            <person name="Onodera N.T."/>
            <person name="Gibeault R."/>
            <person name="Dlutek M."/>
            <person name="Cawthorn R.J."/>
            <person name="Fiala I."/>
            <person name="Lukes J."/>
            <person name="Greenwood S.J."/>
            <person name="Archibald J.M."/>
        </authorList>
    </citation>
    <scope>NUCLEOTIDE SEQUENCE</scope>
    <source>
        <strain evidence="9">CCAP1560/4</strain>
    </source>
</reference>
<dbReference type="InterPro" id="IPR042102">
    <property type="entry name" value="RNA_pol_Rpb1_3_sf"/>
</dbReference>
<feature type="non-terminal residue" evidence="9">
    <location>
        <position position="1"/>
    </location>
</feature>
<comment type="similarity">
    <text evidence="1">Belongs to the RNA polymerase beta' chain family.</text>
</comment>
<name>G1BWK1_9EUKA</name>
<evidence type="ECO:0000313" key="9">
    <source>
        <dbReference type="EMBL" id="AEC33267.1"/>
    </source>
</evidence>
<feature type="domain" description="RNA polymerase Rpb1" evidence="8">
    <location>
        <begin position="271"/>
        <end position="319"/>
    </location>
</feature>
<dbReference type="InterPro" id="IPR007083">
    <property type="entry name" value="RNA_pol_Rpb1_4"/>
</dbReference>
<dbReference type="SUPFAM" id="SSF64484">
    <property type="entry name" value="beta and beta-prime subunits of DNA dependent RNA-polymerase"/>
    <property type="match status" value="1"/>
</dbReference>
<gene>
    <name evidence="9" type="primary">rpa1</name>
</gene>
<sequence length="320" mass="35870">EMNMHFCQDELARSEGYFIANADNQYIAPTNGAPLRGLIQDHIVTAIHLTKRDCFFSRSDFQQLIYTACSEAVGFKTRPLFTPIPCILKPMPLWSGKQVISTILRELTRNLPPISFSGKSKVPEKYWGEGTGEGPFHIRDNEFVWGVLEKNQFGNSTFGLVHAIYELYGADFAGRFLTALSRMLTYYLQTKRGFTCSVEDLILVDSAEKARRDLLDVADGAGEKVGKDFSLCQDEEEPLPTIDDPARLKQLMRDRLLRDDKQSGKLDGQMRKVSHQYTSDVIACCLPDGQRTTFPVNNLSLMTVSGAKGSTVNFSQISCL</sequence>
<dbReference type="Pfam" id="PF04983">
    <property type="entry name" value="RNA_pol_Rpb1_3"/>
    <property type="match status" value="1"/>
</dbReference>
<accession>G1BWK1</accession>
<evidence type="ECO:0000256" key="2">
    <source>
        <dbReference type="ARBA" id="ARBA00012418"/>
    </source>
</evidence>
<evidence type="ECO:0000256" key="1">
    <source>
        <dbReference type="ARBA" id="ARBA00006460"/>
    </source>
</evidence>